<feature type="region of interest" description="Disordered" evidence="1">
    <location>
        <begin position="16"/>
        <end position="36"/>
    </location>
</feature>
<feature type="compositionally biased region" description="Basic and acidic residues" evidence="1">
    <location>
        <begin position="142"/>
        <end position="153"/>
    </location>
</feature>
<evidence type="ECO:0000256" key="1">
    <source>
        <dbReference type="SAM" id="MobiDB-lite"/>
    </source>
</evidence>
<feature type="region of interest" description="Disordered" evidence="1">
    <location>
        <begin position="126"/>
        <end position="153"/>
    </location>
</feature>
<dbReference type="EMBL" id="JAGDFM010000682">
    <property type="protein sequence ID" value="KAG7376492.1"/>
    <property type="molecule type" value="Genomic_DNA"/>
</dbReference>
<gene>
    <name evidence="2" type="ORF">PHYPSEUDO_013299</name>
</gene>
<name>A0A8T1V5G0_9STRA</name>
<sequence length="153" mass="16711">MSQSLLFAKFLAKQSPKTMSTSTTMHQHKPGRQLQPRRQEHLLLPATHPRLSANLVACMDRSKVPRVRRLSKVLLSVSFRFIYTLSCTDGAPPAADCVMMVEEEVGRMPIPTSSLHPVSEVVVREGSTGVSSTTTAALPADGGDREVTAKDVR</sequence>
<comment type="caution">
    <text evidence="2">The sequence shown here is derived from an EMBL/GenBank/DDBJ whole genome shotgun (WGS) entry which is preliminary data.</text>
</comment>
<keyword evidence="3" id="KW-1185">Reference proteome</keyword>
<evidence type="ECO:0000313" key="2">
    <source>
        <dbReference type="EMBL" id="KAG7376492.1"/>
    </source>
</evidence>
<reference evidence="2" key="1">
    <citation type="submission" date="2021-02" db="EMBL/GenBank/DDBJ databases">
        <authorList>
            <person name="Palmer J.M."/>
        </authorList>
    </citation>
    <scope>NUCLEOTIDE SEQUENCE</scope>
    <source>
        <strain evidence="2">SCRP734</strain>
    </source>
</reference>
<accession>A0A8T1V5G0</accession>
<feature type="compositionally biased region" description="Polar residues" evidence="1">
    <location>
        <begin position="16"/>
        <end position="25"/>
    </location>
</feature>
<proteinExistence type="predicted"/>
<dbReference type="Proteomes" id="UP000694044">
    <property type="component" value="Unassembled WGS sequence"/>
</dbReference>
<feature type="compositionally biased region" description="Low complexity" evidence="1">
    <location>
        <begin position="126"/>
        <end position="135"/>
    </location>
</feature>
<dbReference type="AlphaFoldDB" id="A0A8T1V5G0"/>
<evidence type="ECO:0000313" key="3">
    <source>
        <dbReference type="Proteomes" id="UP000694044"/>
    </source>
</evidence>
<organism evidence="2 3">
    <name type="scientific">Phytophthora pseudosyringae</name>
    <dbReference type="NCBI Taxonomy" id="221518"/>
    <lineage>
        <taxon>Eukaryota</taxon>
        <taxon>Sar</taxon>
        <taxon>Stramenopiles</taxon>
        <taxon>Oomycota</taxon>
        <taxon>Peronosporomycetes</taxon>
        <taxon>Peronosporales</taxon>
        <taxon>Peronosporaceae</taxon>
        <taxon>Phytophthora</taxon>
    </lineage>
</organism>
<protein>
    <submittedName>
        <fullName evidence="2">Uncharacterized protein</fullName>
    </submittedName>
</protein>